<reference evidence="2 3" key="2">
    <citation type="submission" date="2008-08" db="EMBL/GenBank/DDBJ databases">
        <authorList>
            <person name="Fulton L."/>
            <person name="Clifton S."/>
            <person name="Fulton B."/>
            <person name="Xu J."/>
            <person name="Minx P."/>
            <person name="Pepin K.H."/>
            <person name="Johnson M."/>
            <person name="Thiruvilangam P."/>
            <person name="Bhonagiri V."/>
            <person name="Nash W.E."/>
            <person name="Mardis E.R."/>
            <person name="Wilson R.K."/>
        </authorList>
    </citation>
    <scope>NUCLEOTIDE SEQUENCE [LARGE SCALE GENOMIC DNA]</scope>
    <source>
        <strain evidence="3">DSM 17135 / JCM 12973 / M2</strain>
    </source>
</reference>
<evidence type="ECO:0000313" key="2">
    <source>
        <dbReference type="EMBL" id="EDY94178.1"/>
    </source>
</evidence>
<gene>
    <name evidence="2" type="ORF">BACPLE_03622</name>
</gene>
<dbReference type="HOGENOM" id="CLU_457621_0_0_10"/>
<feature type="domain" description="BACON" evidence="1">
    <location>
        <begin position="43"/>
        <end position="102"/>
    </location>
</feature>
<dbReference type="Proteomes" id="UP000003452">
    <property type="component" value="Unassembled WGS sequence"/>
</dbReference>
<dbReference type="InterPro" id="IPR024361">
    <property type="entry name" value="BACON"/>
</dbReference>
<name>B5D3M8_PHOPM</name>
<reference evidence="2 3" key="1">
    <citation type="submission" date="2008-08" db="EMBL/GenBank/DDBJ databases">
        <title>Draft genome sequence of Bacteroides plebeius (DSM 17135).</title>
        <authorList>
            <person name="Sudarsanam P."/>
            <person name="Ley R."/>
            <person name="Guruge J."/>
            <person name="Turnbaugh P.J."/>
            <person name="Mahowald M."/>
            <person name="Liep D."/>
            <person name="Gordon J."/>
        </authorList>
    </citation>
    <scope>NUCLEOTIDE SEQUENCE [LARGE SCALE GENOMIC DNA]</scope>
    <source>
        <strain evidence="3">DSM 17135 / JCM 12973 / M2</strain>
    </source>
</reference>
<organism evidence="2 3">
    <name type="scientific">Phocaeicola plebeius (strain DSM 17135 / JCM 12973 / CCUG 54634 / M2)</name>
    <name type="common">Bacteroides plebeius</name>
    <dbReference type="NCBI Taxonomy" id="484018"/>
    <lineage>
        <taxon>Bacteria</taxon>
        <taxon>Pseudomonadati</taxon>
        <taxon>Bacteroidota</taxon>
        <taxon>Bacteroidia</taxon>
        <taxon>Bacteroidales</taxon>
        <taxon>Bacteroidaceae</taxon>
        <taxon>Phocaeicola</taxon>
    </lineage>
</organism>
<protein>
    <recommendedName>
        <fullName evidence="1">BACON domain-containing protein</fullName>
    </recommendedName>
</protein>
<dbReference type="Pfam" id="PF13004">
    <property type="entry name" value="BACON"/>
    <property type="match status" value="1"/>
</dbReference>
<proteinExistence type="predicted"/>
<evidence type="ECO:0000259" key="1">
    <source>
        <dbReference type="Pfam" id="PF13004"/>
    </source>
</evidence>
<comment type="caution">
    <text evidence="2">The sequence shown here is derived from an EMBL/GenBank/DDBJ whole genome shotgun (WGS) entry which is preliminary data.</text>
</comment>
<dbReference type="EMBL" id="ABQC02000024">
    <property type="protein sequence ID" value="EDY94178.1"/>
    <property type="molecule type" value="Genomic_DNA"/>
</dbReference>
<dbReference type="InterPro" id="IPR013783">
    <property type="entry name" value="Ig-like_fold"/>
</dbReference>
<dbReference type="AlphaFoldDB" id="B5D3M8"/>
<dbReference type="Gene3D" id="2.60.40.10">
    <property type="entry name" value="Immunoglobulins"/>
    <property type="match status" value="1"/>
</dbReference>
<accession>B5D3M8</accession>
<dbReference type="CDD" id="cd14948">
    <property type="entry name" value="BACON"/>
    <property type="match status" value="1"/>
</dbReference>
<sequence>MFTACSEDNEAIDAKDLELSKSELVFLAEPGEAQTVTFTANADWKATSEQGWILIDTPVGKKGESSVSVSVKQNLEKVSRQGNVIITEPSTGKMASFKVIQEAEGVDFAVSKEVGELAIDSENKVISDRISVVANFDYDIQIKDVDWVTYSIDEVTKDIIFYADNEKATTEAKDIIVNFVPEEENVETQSWTLKWGGFTPTVEFYRYKVEGDVQSELIPVTDAVELIRSEGKTQVSLVVKSNVPWTLLTELDNTIIGEVSNVEQGENLDRIFTNSLTIFPVFDEQKLDSEDKSATLSFGYENADKKTVDITLLKKGVGDNYIEIDNKAFNKLTADLTGTGWKMFPATAEDGSLSIEIEVRATTPEVYPIVMYYNSVNETYAPTTPMVITCKDVSATRAIAQTKTFRLEVKDRSKSMNDDGEARYFKLFMAENADFTKFFDPTDENWTAFKLKANVMGICESIPFGQAAYVKEYTFESEDVSKVTPPVHKIGADGGVLTINYSSDEPGYLSIYSNVNLIDNDKYIESGELYEVPWASLDFDSYKPGKEFSFKIEKNETGSERSVKVYIGAWLGEGKPEQYFGAFEIRQAAATSTSEQ</sequence>
<evidence type="ECO:0000313" key="3">
    <source>
        <dbReference type="Proteomes" id="UP000003452"/>
    </source>
</evidence>